<dbReference type="EMBL" id="UOEP01000065">
    <property type="protein sequence ID" value="VAW16701.1"/>
    <property type="molecule type" value="Genomic_DNA"/>
</dbReference>
<dbReference type="SMART" id="SM00740">
    <property type="entry name" value="PASTA"/>
    <property type="match status" value="2"/>
</dbReference>
<reference evidence="3" key="1">
    <citation type="submission" date="2018-06" db="EMBL/GenBank/DDBJ databases">
        <authorList>
            <person name="Zhirakovskaya E."/>
        </authorList>
    </citation>
    <scope>NUCLEOTIDE SEQUENCE</scope>
</reference>
<dbReference type="PROSITE" id="PS51178">
    <property type="entry name" value="PASTA"/>
    <property type="match status" value="2"/>
</dbReference>
<sequence>MSLKKFLLSAVFLKNLFLSIVILAALIFLTMWGLKIYTDHGQARPVANFIGLSIPEVEGIVASHNLRFKIIDSAYVDNAAPGSVIDQLPKPGFRVKDNRTILLTINASSPEQVMVPKLRGISFRQAKVLLENCGLAIGEISHQPSEYNGLVLNVLIDSTEVYKGESYAKGTPVDIVVGKTSFLKKTAVPDVLGMPVSLAKSTLNEIMLNPGVVIYDETVLTKEDTLNARIWKQRPDPRITPGTEPGSSIDMWVTVDELKINDAIKNTL</sequence>
<keyword evidence="1" id="KW-0812">Transmembrane</keyword>
<dbReference type="Gene3D" id="3.30.10.20">
    <property type="match status" value="3"/>
</dbReference>
<name>A0A3B0TDI1_9ZZZZ</name>
<proteinExistence type="predicted"/>
<dbReference type="Pfam" id="PF03793">
    <property type="entry name" value="PASTA"/>
    <property type="match status" value="1"/>
</dbReference>
<dbReference type="AlphaFoldDB" id="A0A3B0TDI1"/>
<evidence type="ECO:0000313" key="3">
    <source>
        <dbReference type="EMBL" id="VAW16701.1"/>
    </source>
</evidence>
<dbReference type="CDD" id="cd06577">
    <property type="entry name" value="PASTA_pknB"/>
    <property type="match status" value="3"/>
</dbReference>
<organism evidence="3">
    <name type="scientific">hydrothermal vent metagenome</name>
    <dbReference type="NCBI Taxonomy" id="652676"/>
    <lineage>
        <taxon>unclassified sequences</taxon>
        <taxon>metagenomes</taxon>
        <taxon>ecological metagenomes</taxon>
    </lineage>
</organism>
<feature type="domain" description="PASTA" evidence="2">
    <location>
        <begin position="109"/>
        <end position="179"/>
    </location>
</feature>
<dbReference type="InterPro" id="IPR005543">
    <property type="entry name" value="PASTA_dom"/>
</dbReference>
<protein>
    <recommendedName>
        <fullName evidence="2">PASTA domain-containing protein</fullName>
    </recommendedName>
</protein>
<accession>A0A3B0TDI1</accession>
<feature type="transmembrane region" description="Helical" evidence="1">
    <location>
        <begin position="12"/>
        <end position="34"/>
    </location>
</feature>
<gene>
    <name evidence="3" type="ORF">MNBD_BACTEROID01-272</name>
</gene>
<evidence type="ECO:0000256" key="1">
    <source>
        <dbReference type="SAM" id="Phobius"/>
    </source>
</evidence>
<feature type="domain" description="PASTA" evidence="2">
    <location>
        <begin position="41"/>
        <end position="107"/>
    </location>
</feature>
<keyword evidence="1" id="KW-0472">Membrane</keyword>
<evidence type="ECO:0000259" key="2">
    <source>
        <dbReference type="PROSITE" id="PS51178"/>
    </source>
</evidence>
<keyword evidence="1" id="KW-1133">Transmembrane helix</keyword>